<dbReference type="KEGG" id="ttt:THITE_2107408"/>
<evidence type="ECO:0000313" key="3">
    <source>
        <dbReference type="Proteomes" id="UP000008181"/>
    </source>
</evidence>
<proteinExistence type="predicted"/>
<dbReference type="AlphaFoldDB" id="G2QTT8"/>
<feature type="compositionally biased region" description="Low complexity" evidence="1">
    <location>
        <begin position="133"/>
        <end position="157"/>
    </location>
</feature>
<dbReference type="OrthoDB" id="5226911at2759"/>
<gene>
    <name evidence="2" type="ORF">THITE_2107408</name>
</gene>
<feature type="compositionally biased region" description="Basic and acidic residues" evidence="1">
    <location>
        <begin position="223"/>
        <end position="252"/>
    </location>
</feature>
<evidence type="ECO:0000313" key="2">
    <source>
        <dbReference type="EMBL" id="AEO62798.1"/>
    </source>
</evidence>
<feature type="region of interest" description="Disordered" evidence="1">
    <location>
        <begin position="133"/>
        <end position="253"/>
    </location>
</feature>
<accession>G2QTT8</accession>
<dbReference type="HOGENOM" id="CLU_053552_0_0_1"/>
<feature type="compositionally biased region" description="Polar residues" evidence="1">
    <location>
        <begin position="171"/>
        <end position="182"/>
    </location>
</feature>
<dbReference type="eggNOG" id="ENOG502RG3X">
    <property type="taxonomic scope" value="Eukaryota"/>
</dbReference>
<dbReference type="RefSeq" id="XP_003649134.1">
    <property type="nucleotide sequence ID" value="XM_003649086.1"/>
</dbReference>
<reference evidence="2 3" key="1">
    <citation type="journal article" date="2011" name="Nat. Biotechnol.">
        <title>Comparative genomic analysis of the thermophilic biomass-degrading fungi Myceliophthora thermophila and Thielavia terrestris.</title>
        <authorList>
            <person name="Berka R.M."/>
            <person name="Grigoriev I.V."/>
            <person name="Otillar R."/>
            <person name="Salamov A."/>
            <person name="Grimwood J."/>
            <person name="Reid I."/>
            <person name="Ishmael N."/>
            <person name="John T."/>
            <person name="Darmond C."/>
            <person name="Moisan M.-C."/>
            <person name="Henrissat B."/>
            <person name="Coutinho P.M."/>
            <person name="Lombard V."/>
            <person name="Natvig D.O."/>
            <person name="Lindquist E."/>
            <person name="Schmutz J."/>
            <person name="Lucas S."/>
            <person name="Harris P."/>
            <person name="Powlowski J."/>
            <person name="Bellemare A."/>
            <person name="Taylor D."/>
            <person name="Butler G."/>
            <person name="de Vries R.P."/>
            <person name="Allijn I.E."/>
            <person name="van den Brink J."/>
            <person name="Ushinsky S."/>
            <person name="Storms R."/>
            <person name="Powell A.J."/>
            <person name="Paulsen I.T."/>
            <person name="Elbourne L.D.H."/>
            <person name="Baker S.E."/>
            <person name="Magnuson J."/>
            <person name="LaBoissiere S."/>
            <person name="Clutterbuck A.J."/>
            <person name="Martinez D."/>
            <person name="Wogulis M."/>
            <person name="de Leon A.L."/>
            <person name="Rey M.W."/>
            <person name="Tsang A."/>
        </authorList>
    </citation>
    <scope>NUCLEOTIDE SEQUENCE [LARGE SCALE GENOMIC DNA]</scope>
    <source>
        <strain evidence="3">ATCC 38088 / NRRL 8126</strain>
    </source>
</reference>
<feature type="compositionally biased region" description="Basic and acidic residues" evidence="1">
    <location>
        <begin position="187"/>
        <end position="209"/>
    </location>
</feature>
<keyword evidence="3" id="KW-1185">Reference proteome</keyword>
<organism evidence="2 3">
    <name type="scientific">Thermothielavioides terrestris (strain ATCC 38088 / NRRL 8126)</name>
    <name type="common">Thielavia terrestris</name>
    <dbReference type="NCBI Taxonomy" id="578455"/>
    <lineage>
        <taxon>Eukaryota</taxon>
        <taxon>Fungi</taxon>
        <taxon>Dikarya</taxon>
        <taxon>Ascomycota</taxon>
        <taxon>Pezizomycotina</taxon>
        <taxon>Sordariomycetes</taxon>
        <taxon>Sordariomycetidae</taxon>
        <taxon>Sordariales</taxon>
        <taxon>Chaetomiaceae</taxon>
        <taxon>Thermothielavioides</taxon>
        <taxon>Thermothielavioides terrestris</taxon>
    </lineage>
</organism>
<dbReference type="EMBL" id="CP003009">
    <property type="protein sequence ID" value="AEO62798.1"/>
    <property type="molecule type" value="Genomic_DNA"/>
</dbReference>
<name>G2QTT8_THETT</name>
<evidence type="ECO:0000256" key="1">
    <source>
        <dbReference type="SAM" id="MobiDB-lite"/>
    </source>
</evidence>
<dbReference type="Proteomes" id="UP000008181">
    <property type="component" value="Chromosome 1"/>
</dbReference>
<protein>
    <submittedName>
        <fullName evidence="2">Uncharacterized protein</fullName>
    </submittedName>
</protein>
<dbReference type="STRING" id="578455.G2QTT8"/>
<sequence length="318" mass="35347">MAFSDSIRALLDTYANCISLLKSFRLGRNETDTVGIPHQHSHLRKSLRSDRSLIERAYSSRLSALGKRFKIGDARAITALDRILKRLRDAVTHLLRLSTKQNDFTLDCESLMSLSNASRADAIKAIDSLSRRLGSPSRSSVVSSSSKGSSNSPSTSRYNRKLSAKAGVSGSKPTPRTRQKNLPSKRPLADATKEDKAASRQRKAGDAARPRKGPSVQPLGAAKRRDTHSQDRFSRAMAESRESPKSTVDNRRSILSFSSGSTKLGEIPQRKWQSVAQYTATDPDGDEYNVRPVFPLKPYTVEVKERRFLGLFSRKREL</sequence>
<dbReference type="GeneID" id="11523571"/>